<feature type="compositionally biased region" description="Low complexity" evidence="5">
    <location>
        <begin position="288"/>
        <end position="298"/>
    </location>
</feature>
<feature type="transmembrane region" description="Helical" evidence="6">
    <location>
        <begin position="401"/>
        <end position="424"/>
    </location>
</feature>
<dbReference type="PROSITE" id="PS00216">
    <property type="entry name" value="SUGAR_TRANSPORT_1"/>
    <property type="match status" value="1"/>
</dbReference>
<dbReference type="GO" id="GO:0022857">
    <property type="term" value="F:transmembrane transporter activity"/>
    <property type="evidence" value="ECO:0007669"/>
    <property type="project" value="InterPro"/>
</dbReference>
<dbReference type="AlphaFoldDB" id="A0A4T0IN40"/>
<dbReference type="PANTHER" id="PTHR24064">
    <property type="entry name" value="SOLUTE CARRIER FAMILY 22 MEMBER"/>
    <property type="match status" value="1"/>
</dbReference>
<evidence type="ECO:0000256" key="3">
    <source>
        <dbReference type="ARBA" id="ARBA00022989"/>
    </source>
</evidence>
<feature type="transmembrane region" description="Helical" evidence="6">
    <location>
        <begin position="33"/>
        <end position="55"/>
    </location>
</feature>
<comment type="subcellular location">
    <subcellularLocation>
        <location evidence="1">Membrane</location>
        <topology evidence="1">Multi-pass membrane protein</topology>
    </subcellularLocation>
</comment>
<keyword evidence="2 6" id="KW-0812">Transmembrane</keyword>
<protein>
    <recommendedName>
        <fullName evidence="7">Major facilitator superfamily (MFS) profile domain-containing protein</fullName>
    </recommendedName>
</protein>
<accession>A0A4T0IN40</accession>
<dbReference type="Pfam" id="PF00083">
    <property type="entry name" value="Sugar_tr"/>
    <property type="match status" value="2"/>
</dbReference>
<keyword evidence="4 6" id="KW-0472">Membrane</keyword>
<evidence type="ECO:0000256" key="4">
    <source>
        <dbReference type="ARBA" id="ARBA00023136"/>
    </source>
</evidence>
<comment type="caution">
    <text evidence="8">The sequence shown here is derived from an EMBL/GenBank/DDBJ whole genome shotgun (WGS) entry which is preliminary data.</text>
</comment>
<dbReference type="PROSITE" id="PS50850">
    <property type="entry name" value="MFS"/>
    <property type="match status" value="1"/>
</dbReference>
<reference evidence="8 9" key="1">
    <citation type="submission" date="2019-03" db="EMBL/GenBank/DDBJ databases">
        <title>Sequencing 23 genomes of Wallemia ichthyophaga.</title>
        <authorList>
            <person name="Gostincar C."/>
        </authorList>
    </citation>
    <scope>NUCLEOTIDE SEQUENCE [LARGE SCALE GENOMIC DNA]</scope>
    <source>
        <strain evidence="8 9">EXF-6200</strain>
    </source>
</reference>
<feature type="transmembrane region" description="Helical" evidence="6">
    <location>
        <begin position="524"/>
        <end position="542"/>
    </location>
</feature>
<dbReference type="OMA" id="QIGFAGK"/>
<feature type="transmembrane region" description="Helical" evidence="6">
    <location>
        <begin position="457"/>
        <end position="480"/>
    </location>
</feature>
<feature type="region of interest" description="Disordered" evidence="5">
    <location>
        <begin position="282"/>
        <end position="325"/>
    </location>
</feature>
<name>A0A4T0IN40_WALIC</name>
<dbReference type="Gene3D" id="1.20.1250.20">
    <property type="entry name" value="MFS general substrate transporter like domains"/>
    <property type="match status" value="2"/>
</dbReference>
<proteinExistence type="predicted"/>
<evidence type="ECO:0000256" key="2">
    <source>
        <dbReference type="ARBA" id="ARBA00022692"/>
    </source>
</evidence>
<sequence length="569" mass="62603">MDAYQEKGALATYEQDERAKQRRWAPTFPELKLLLIASTGFFIDAYDLFIINLVFPMLSQIAFGRPSSSPSEISLSGGTAKAAANIGCVVGQLGFGAAGDIFGRKAVYGKEMMIVIVSTILLISPPSVGEHGFSGVDLFTWITVFRVTMGIGIGGDYPMSASVVSDRANLRRRGTLLAFIFAAQGWGQFGASIVTLIVLACFQTGIQEHGNVGQFNACFRICFGVILVPAFITLWHRLRLPESTKFNAVNAMREDKDDKILNADDPKAALQAQTAQNVHPEAIESQKNDSNNSNNSTHSNEKDIEVAPEQPQQTQSEEVDPDAGKPTKHVWYEKLGAFNEFKEYYSEWRHAKLLLGTTSTWFLMDIIFYGINLNQSVVIDAVGLVDENSGSFQYIWDNTTANLIICAAGFLPGYYVAMVTVEYIGRKWMQFFGFLLEGLFLAILAGAFDYLREHTASFFACFALLQFFFNFGANTTCFIMPAEVFPTRVKGFSHGISAACGKVGAIIAALGFGEASKHIGTDNTLWIFFGIAIVGAAFTLLLPETMGRDADIIDMEERREAHAKKMQDN</sequence>
<feature type="transmembrane region" description="Helical" evidence="6">
    <location>
        <begin position="107"/>
        <end position="126"/>
    </location>
</feature>
<feature type="transmembrane region" description="Helical" evidence="6">
    <location>
        <begin position="492"/>
        <end position="512"/>
    </location>
</feature>
<dbReference type="EMBL" id="SPOI01000249">
    <property type="protein sequence ID" value="TIB30813.1"/>
    <property type="molecule type" value="Genomic_DNA"/>
</dbReference>
<evidence type="ECO:0000256" key="5">
    <source>
        <dbReference type="SAM" id="MobiDB-lite"/>
    </source>
</evidence>
<dbReference type="InterPro" id="IPR036259">
    <property type="entry name" value="MFS_trans_sf"/>
</dbReference>
<evidence type="ECO:0000313" key="9">
    <source>
        <dbReference type="Proteomes" id="UP000310689"/>
    </source>
</evidence>
<dbReference type="CDD" id="cd17364">
    <property type="entry name" value="MFS_PhT"/>
    <property type="match status" value="1"/>
</dbReference>
<keyword evidence="3 6" id="KW-1133">Transmembrane helix</keyword>
<evidence type="ECO:0000256" key="1">
    <source>
        <dbReference type="ARBA" id="ARBA00004141"/>
    </source>
</evidence>
<feature type="transmembrane region" description="Helical" evidence="6">
    <location>
        <begin position="212"/>
        <end position="235"/>
    </location>
</feature>
<dbReference type="InterPro" id="IPR005829">
    <property type="entry name" value="Sugar_transporter_CS"/>
</dbReference>
<evidence type="ECO:0000256" key="6">
    <source>
        <dbReference type="SAM" id="Phobius"/>
    </source>
</evidence>
<organism evidence="8 9">
    <name type="scientific">Wallemia ichthyophaga</name>
    <dbReference type="NCBI Taxonomy" id="245174"/>
    <lineage>
        <taxon>Eukaryota</taxon>
        <taxon>Fungi</taxon>
        <taxon>Dikarya</taxon>
        <taxon>Basidiomycota</taxon>
        <taxon>Wallemiomycotina</taxon>
        <taxon>Wallemiomycetes</taxon>
        <taxon>Wallemiales</taxon>
        <taxon>Wallemiaceae</taxon>
        <taxon>Wallemia</taxon>
    </lineage>
</organism>
<feature type="transmembrane region" description="Helical" evidence="6">
    <location>
        <begin position="431"/>
        <end position="451"/>
    </location>
</feature>
<evidence type="ECO:0000313" key="8">
    <source>
        <dbReference type="EMBL" id="TIB30813.1"/>
    </source>
</evidence>
<dbReference type="InterPro" id="IPR020846">
    <property type="entry name" value="MFS_dom"/>
</dbReference>
<feature type="domain" description="Major facilitator superfamily (MFS) profile" evidence="7">
    <location>
        <begin position="33"/>
        <end position="547"/>
    </location>
</feature>
<dbReference type="SUPFAM" id="SSF103473">
    <property type="entry name" value="MFS general substrate transporter"/>
    <property type="match status" value="1"/>
</dbReference>
<evidence type="ECO:0000259" key="7">
    <source>
        <dbReference type="PROSITE" id="PS50850"/>
    </source>
</evidence>
<feature type="transmembrane region" description="Helical" evidence="6">
    <location>
        <begin position="176"/>
        <end position="200"/>
    </location>
</feature>
<dbReference type="GO" id="GO:0016020">
    <property type="term" value="C:membrane"/>
    <property type="evidence" value="ECO:0007669"/>
    <property type="project" value="UniProtKB-SubCell"/>
</dbReference>
<dbReference type="Proteomes" id="UP000310689">
    <property type="component" value="Unassembled WGS sequence"/>
</dbReference>
<feature type="transmembrane region" description="Helical" evidence="6">
    <location>
        <begin position="138"/>
        <end position="155"/>
    </location>
</feature>
<dbReference type="InterPro" id="IPR005828">
    <property type="entry name" value="MFS_sugar_transport-like"/>
</dbReference>
<gene>
    <name evidence="8" type="ORF">E3P86_03434</name>
</gene>